<dbReference type="EMBL" id="VBPB01000200">
    <property type="protein sequence ID" value="TMQ70823.1"/>
    <property type="molecule type" value="Genomic_DNA"/>
</dbReference>
<organism evidence="4 5">
    <name type="scientific">Eiseniibacteriota bacterium</name>
    <dbReference type="NCBI Taxonomy" id="2212470"/>
    <lineage>
        <taxon>Bacteria</taxon>
        <taxon>Candidatus Eiseniibacteriota</taxon>
    </lineage>
</organism>
<dbReference type="AlphaFoldDB" id="A0A538U4M0"/>
<dbReference type="Proteomes" id="UP000319771">
    <property type="component" value="Unassembled WGS sequence"/>
</dbReference>
<dbReference type="InterPro" id="IPR036278">
    <property type="entry name" value="Sialidase_sf"/>
</dbReference>
<dbReference type="Gene3D" id="2.120.10.10">
    <property type="match status" value="1"/>
</dbReference>
<protein>
    <recommendedName>
        <fullName evidence="3">FlgD/Vpr Ig-like domain-containing protein</fullName>
    </recommendedName>
</protein>
<keyword evidence="2" id="KW-0732">Signal</keyword>
<feature type="region of interest" description="Disordered" evidence="1">
    <location>
        <begin position="20"/>
        <end position="42"/>
    </location>
</feature>
<dbReference type="Gene3D" id="2.60.120.380">
    <property type="match status" value="1"/>
</dbReference>
<feature type="compositionally biased region" description="Basic residues" evidence="1">
    <location>
        <begin position="69"/>
        <end position="82"/>
    </location>
</feature>
<feature type="signal peptide" evidence="2">
    <location>
        <begin position="1"/>
        <end position="23"/>
    </location>
</feature>
<dbReference type="CDD" id="cd15482">
    <property type="entry name" value="Sialidase_non-viral"/>
    <property type="match status" value="1"/>
</dbReference>
<feature type="compositionally biased region" description="Basic and acidic residues" evidence="1">
    <location>
        <begin position="86"/>
        <end position="103"/>
    </location>
</feature>
<evidence type="ECO:0000259" key="3">
    <source>
        <dbReference type="Pfam" id="PF13860"/>
    </source>
</evidence>
<feature type="domain" description="FlgD/Vpr Ig-like" evidence="3">
    <location>
        <begin position="786"/>
        <end position="847"/>
    </location>
</feature>
<dbReference type="InterPro" id="IPR025965">
    <property type="entry name" value="FlgD/Vpr_Ig-like"/>
</dbReference>
<accession>A0A538U4M0</accession>
<evidence type="ECO:0000313" key="4">
    <source>
        <dbReference type="EMBL" id="TMQ70823.1"/>
    </source>
</evidence>
<proteinExistence type="predicted"/>
<evidence type="ECO:0000256" key="1">
    <source>
        <dbReference type="SAM" id="MobiDB-lite"/>
    </source>
</evidence>
<feature type="chain" id="PRO_5022098420" description="FlgD/Vpr Ig-like domain-containing protein" evidence="2">
    <location>
        <begin position="24"/>
        <end position="860"/>
    </location>
</feature>
<feature type="region of interest" description="Disordered" evidence="1">
    <location>
        <begin position="66"/>
        <end position="107"/>
    </location>
</feature>
<evidence type="ECO:0000256" key="2">
    <source>
        <dbReference type="SAM" id="SignalP"/>
    </source>
</evidence>
<reference evidence="4 5" key="1">
    <citation type="journal article" date="2019" name="Nat. Microbiol.">
        <title>Mediterranean grassland soil C-N compound turnover is dependent on rainfall and depth, and is mediated by genomically divergent microorganisms.</title>
        <authorList>
            <person name="Diamond S."/>
            <person name="Andeer P.F."/>
            <person name="Li Z."/>
            <person name="Crits-Christoph A."/>
            <person name="Burstein D."/>
            <person name="Anantharaman K."/>
            <person name="Lane K.R."/>
            <person name="Thomas B.C."/>
            <person name="Pan C."/>
            <person name="Northen T.R."/>
            <person name="Banfield J.F."/>
        </authorList>
    </citation>
    <scope>NUCLEOTIDE SEQUENCE [LARGE SCALE GENOMIC DNA]</scope>
    <source>
        <strain evidence="4">WS_11</strain>
    </source>
</reference>
<comment type="caution">
    <text evidence="4">The sequence shown here is derived from an EMBL/GenBank/DDBJ whole genome shotgun (WGS) entry which is preliminary data.</text>
</comment>
<dbReference type="Gene3D" id="2.60.40.4070">
    <property type="match status" value="1"/>
</dbReference>
<gene>
    <name evidence="4" type="ORF">E6K81_11720</name>
</gene>
<dbReference type="SUPFAM" id="SSF50939">
    <property type="entry name" value="Sialidases"/>
    <property type="match status" value="2"/>
</dbReference>
<name>A0A538U4M0_UNCEI</name>
<evidence type="ECO:0000313" key="5">
    <source>
        <dbReference type="Proteomes" id="UP000319771"/>
    </source>
</evidence>
<sequence length="860" mass="91817">MRRLAVALLLAAAGAWPALPARAESTGGQSQAEYDQRVRESKARARELITQGAQNRIAAARRWAAAARAARRRGHRPARGSKARPAPRDEDERTLAGDDRDAGRGLTPQRLGATTLLTTPTNVRANNPAGDGGNTAQSEENIAARGNDVLIAWNDGLGPHIQGYGYSTDGGLTFTDGGAPPALAGWTWTSDPVVTVNEKTGVFYYCGLVAPNASTSGIGIVPATFAGAALNWGTPVLVRGVDNSVAVLDKEWLAADSLSGNLYLTYTTFDAATGDHIEFQRSTNGGSSWSNPVQLSAPGDNGGVQGPRPAVGPAGEVYATWGAVGPFTQDFIRLRKSTNQGVSCNRERGIDFPSIAVDRTTGTHRGRVHLAWTESMNKYDDAVGTLGNVVEREENGFFGRANAFVAGQTLRGAFVLLPNQTTDLDYFSFPAVQGKNYLFECDSIPDPLYSMRVFCGQDTTAQLRLAFSGDVISPAGGRGYIIWTAPTTGTYYLRMAYLAGALGGYRISTATAGLGPERGRDSRDVFAAYSDNGTAWSVPATRVNDAAPFYDEFLPEIMVGPDGMPYVTWFDWRDDGCGGRSFQYLARSTDGGTTWSANQPFSSVQNNWTAVATNIAPNMGDYNHIATDGRYLRPAWADGRNLNPDVFTTRIDTSPQISLCQSDAVADSASLFSATWTVHNLNPMFGNAYDYGLSSERSWPMPAGGSLSLGADGSGDVHLDVAVPDTATSGVNHLCLTVVSANGALRTSCCFALTVNGSQINPPPPPPVYALALGAGVPNPAVDLATIDFTLPHEGRVRLTVYDLRGRRVATLIDGDRPAGPSTTTWDGRDHLGRPVPAGTYFFRLEAFGQTRVKRLAWLR</sequence>
<dbReference type="Pfam" id="PF13860">
    <property type="entry name" value="FlgD_ig"/>
    <property type="match status" value="1"/>
</dbReference>